<organism evidence="1 2">
    <name type="scientific">Eretmocerus hayati</name>
    <dbReference type="NCBI Taxonomy" id="131215"/>
    <lineage>
        <taxon>Eukaryota</taxon>
        <taxon>Metazoa</taxon>
        <taxon>Ecdysozoa</taxon>
        <taxon>Arthropoda</taxon>
        <taxon>Hexapoda</taxon>
        <taxon>Insecta</taxon>
        <taxon>Pterygota</taxon>
        <taxon>Neoptera</taxon>
        <taxon>Endopterygota</taxon>
        <taxon>Hymenoptera</taxon>
        <taxon>Apocrita</taxon>
        <taxon>Proctotrupomorpha</taxon>
        <taxon>Chalcidoidea</taxon>
        <taxon>Aphelinidae</taxon>
        <taxon>Aphelininae</taxon>
        <taxon>Eretmocerus</taxon>
    </lineage>
</organism>
<protein>
    <submittedName>
        <fullName evidence="1">Uncharacterized protein</fullName>
    </submittedName>
</protein>
<accession>A0ACC2PH77</accession>
<sequence length="212" mass="24547">MNIFRLLGDLSHLLAIIILLLKIWKTRSCAGISGKSQILFTIVYTARYLDLFTSYVSAYNTIMKIFFISTSFATLYLMYLKFKATYDHNHDTFRIEFLILPAVVLSLLINHEFSVLEILWTFSIYLESVAILPQLFLVSKTGEAESITSHYLFALGSYRALYLLNWVYRYIYEDHSDFIAIVAGVVQTVLYCDFFYLYITKVLKGKKLSLPA</sequence>
<proteinExistence type="predicted"/>
<reference evidence="1" key="1">
    <citation type="submission" date="2023-04" db="EMBL/GenBank/DDBJ databases">
        <title>A chromosome-level genome assembly of the parasitoid wasp Eretmocerus hayati.</title>
        <authorList>
            <person name="Zhong Y."/>
            <person name="Liu S."/>
            <person name="Liu Y."/>
        </authorList>
    </citation>
    <scope>NUCLEOTIDE SEQUENCE</scope>
    <source>
        <strain evidence="1">ZJU_SS_LIU_2023</strain>
    </source>
</reference>
<keyword evidence="2" id="KW-1185">Reference proteome</keyword>
<evidence type="ECO:0000313" key="1">
    <source>
        <dbReference type="EMBL" id="KAJ8682702.1"/>
    </source>
</evidence>
<gene>
    <name evidence="1" type="ORF">QAD02_018494</name>
</gene>
<evidence type="ECO:0000313" key="2">
    <source>
        <dbReference type="Proteomes" id="UP001239111"/>
    </source>
</evidence>
<comment type="caution">
    <text evidence="1">The sequence shown here is derived from an EMBL/GenBank/DDBJ whole genome shotgun (WGS) entry which is preliminary data.</text>
</comment>
<dbReference type="EMBL" id="CM056741">
    <property type="protein sequence ID" value="KAJ8682702.1"/>
    <property type="molecule type" value="Genomic_DNA"/>
</dbReference>
<dbReference type="Proteomes" id="UP001239111">
    <property type="component" value="Chromosome 1"/>
</dbReference>
<name>A0ACC2PH77_9HYME</name>